<evidence type="ECO:0000313" key="1">
    <source>
        <dbReference type="EMBL" id="WEK33596.1"/>
    </source>
</evidence>
<name>A0AAJ5WKM0_9BACT</name>
<sequence length="88" mass="10239">MEKDKTYKTLKRLLEAGSIEDFEEIVEMLGKTNLSAYLGIHYYTFSKKVKQPEQFQIDQVAKIAALIGVEPEILLQLIMTNYKKKKKK</sequence>
<organism evidence="1 2">
    <name type="scientific">Candidatus Pseudobacter hemicellulosilyticus</name>
    <dbReference type="NCBI Taxonomy" id="3121375"/>
    <lineage>
        <taxon>Bacteria</taxon>
        <taxon>Pseudomonadati</taxon>
        <taxon>Bacteroidota</taxon>
        <taxon>Chitinophagia</taxon>
        <taxon>Chitinophagales</taxon>
        <taxon>Chitinophagaceae</taxon>
        <taxon>Pseudobacter</taxon>
    </lineage>
</organism>
<reference evidence="1" key="1">
    <citation type="submission" date="2023-03" db="EMBL/GenBank/DDBJ databases">
        <title>Andean soil-derived lignocellulolytic bacterial consortium as a source of novel taxa and putative plastic-active enzymes.</title>
        <authorList>
            <person name="Diaz-Garcia L."/>
            <person name="Chuvochina M."/>
            <person name="Feuerriegel G."/>
            <person name="Bunk B."/>
            <person name="Sproer C."/>
            <person name="Streit W.R."/>
            <person name="Rodriguez L.M."/>
            <person name="Overmann J."/>
            <person name="Jimenez D.J."/>
        </authorList>
    </citation>
    <scope>NUCLEOTIDE SEQUENCE</scope>
    <source>
        <strain evidence="1">MAG 7</strain>
    </source>
</reference>
<evidence type="ECO:0000313" key="2">
    <source>
        <dbReference type="Proteomes" id="UP001220610"/>
    </source>
</evidence>
<gene>
    <name evidence="1" type="ORF">P0Y53_13980</name>
</gene>
<protein>
    <submittedName>
        <fullName evidence="1">Uncharacterized protein</fullName>
    </submittedName>
</protein>
<accession>A0AAJ5WKM0</accession>
<dbReference type="AlphaFoldDB" id="A0AAJ5WKM0"/>
<dbReference type="Proteomes" id="UP001220610">
    <property type="component" value="Chromosome"/>
</dbReference>
<proteinExistence type="predicted"/>
<dbReference type="EMBL" id="CP119311">
    <property type="protein sequence ID" value="WEK33596.1"/>
    <property type="molecule type" value="Genomic_DNA"/>
</dbReference>